<dbReference type="Gene3D" id="1.20.1260.20">
    <property type="entry name" value="PPE superfamily"/>
    <property type="match status" value="1"/>
</dbReference>
<reference evidence="4 5" key="1">
    <citation type="submission" date="2017-02" db="EMBL/GenBank/DDBJ databases">
        <title>The new phylogeny of genus Mycobacterium.</title>
        <authorList>
            <person name="Tortoli E."/>
            <person name="Trovato A."/>
            <person name="Cirillo D.M."/>
        </authorList>
    </citation>
    <scope>NUCLEOTIDE SEQUENCE [LARGE SCALE GENOMIC DNA]</scope>
    <source>
        <strain evidence="4 5">DSM 45057</strain>
    </source>
</reference>
<dbReference type="Pfam" id="PF12484">
    <property type="entry name" value="PPE-SVP"/>
    <property type="match status" value="1"/>
</dbReference>
<dbReference type="PANTHER" id="PTHR46766:SF1">
    <property type="entry name" value="GLUTAMINE-RICH PROTEIN 2"/>
    <property type="match status" value="1"/>
</dbReference>
<feature type="domain" description="PPE" evidence="2">
    <location>
        <begin position="2"/>
        <end position="164"/>
    </location>
</feature>
<evidence type="ECO:0008006" key="6">
    <source>
        <dbReference type="Google" id="ProtNLM"/>
    </source>
</evidence>
<dbReference type="PANTHER" id="PTHR46766">
    <property type="entry name" value="GLUTAMINE-RICH PROTEIN 2"/>
    <property type="match status" value="1"/>
</dbReference>
<protein>
    <recommendedName>
        <fullName evidence="6">PPE family protein</fullName>
    </recommendedName>
</protein>
<evidence type="ECO:0000313" key="5">
    <source>
        <dbReference type="Proteomes" id="UP000192284"/>
    </source>
</evidence>
<dbReference type="SUPFAM" id="SSF140459">
    <property type="entry name" value="PE/PPE dimer-like"/>
    <property type="match status" value="1"/>
</dbReference>
<dbReference type="AlphaFoldDB" id="A0A1W9ZY44"/>
<organism evidence="4 5">
    <name type="scientific">Mycobacterium angelicum</name>
    <dbReference type="NCBI Taxonomy" id="470074"/>
    <lineage>
        <taxon>Bacteria</taxon>
        <taxon>Bacillati</taxon>
        <taxon>Actinomycetota</taxon>
        <taxon>Actinomycetes</taxon>
        <taxon>Mycobacteriales</taxon>
        <taxon>Mycobacteriaceae</taxon>
        <taxon>Mycobacterium</taxon>
    </lineage>
</organism>
<dbReference type="Proteomes" id="UP000192284">
    <property type="component" value="Unassembled WGS sequence"/>
</dbReference>
<dbReference type="OrthoDB" id="4752888at2"/>
<name>A0A1W9ZY44_MYCAN</name>
<accession>A0A1W9ZY44</accession>
<dbReference type="RefSeq" id="WP_083112745.1">
    <property type="nucleotide sequence ID" value="NZ_JACKTS010000036.1"/>
</dbReference>
<evidence type="ECO:0000256" key="1">
    <source>
        <dbReference type="ARBA" id="ARBA00010652"/>
    </source>
</evidence>
<dbReference type="InterPro" id="IPR022171">
    <property type="entry name" value="PPE_C"/>
</dbReference>
<proteinExistence type="inferred from homology"/>
<comment type="caution">
    <text evidence="4">The sequence shown here is derived from an EMBL/GenBank/DDBJ whole genome shotgun (WGS) entry which is preliminary data.</text>
</comment>
<keyword evidence="5" id="KW-1185">Reference proteome</keyword>
<dbReference type="Pfam" id="PF00823">
    <property type="entry name" value="PPE"/>
    <property type="match status" value="1"/>
</dbReference>
<dbReference type="GO" id="GO:0052572">
    <property type="term" value="P:response to host immune response"/>
    <property type="evidence" value="ECO:0007669"/>
    <property type="project" value="TreeGrafter"/>
</dbReference>
<feature type="domain" description="PPE family C-terminal" evidence="3">
    <location>
        <begin position="281"/>
        <end position="357"/>
    </location>
</feature>
<dbReference type="InterPro" id="IPR038332">
    <property type="entry name" value="PPE_sf"/>
</dbReference>
<dbReference type="EMBL" id="MVHE01000009">
    <property type="protein sequence ID" value="ORA22690.1"/>
    <property type="molecule type" value="Genomic_DNA"/>
</dbReference>
<comment type="similarity">
    <text evidence="1">Belongs to the mycobacterial PPE family.</text>
</comment>
<dbReference type="InterPro" id="IPR000030">
    <property type="entry name" value="PPE_dom"/>
</dbReference>
<sequence>MDFGALPPEVNSACMYAGAGAAPLLAAASAWNGVAAELSRAASSFESVIAGLASEHWMGPAALSMTAAAQPLVVWLTCTAESSAVAAAQAMASAAAFETAFAMTVPPAEIAANRARLAQLIATDVLGENVTAISVTEARYGEMWAQDASVMYGYAASSAVAGRLNPLTRPPQLNAASGSAQEVGFGELIARAPDVVMSLASPVASAPDAAALDAVRLFSGLDASDIPLLEGVNHNKAMWADFGTGFMGLAAPAKDDAEGTASSTAAGAAAVPPIGRTPAVASLGNASSVGYLSVPAIWYSAAPTTVADNASLDGTGWTVPEADESIPAIPPAPAMVPPGNGVGAGPRYGVKPTVMPKQGLF</sequence>
<evidence type="ECO:0000259" key="3">
    <source>
        <dbReference type="Pfam" id="PF12484"/>
    </source>
</evidence>
<evidence type="ECO:0000313" key="4">
    <source>
        <dbReference type="EMBL" id="ORA22690.1"/>
    </source>
</evidence>
<gene>
    <name evidence="4" type="ORF">BST12_08930</name>
</gene>
<evidence type="ECO:0000259" key="2">
    <source>
        <dbReference type="Pfam" id="PF00823"/>
    </source>
</evidence>